<evidence type="ECO:0000313" key="2">
    <source>
        <dbReference type="Proteomes" id="UP000177583"/>
    </source>
</evidence>
<protein>
    <submittedName>
        <fullName evidence="1">Uncharacterized protein</fullName>
    </submittedName>
</protein>
<sequence>MPRRSFHPSFLSGSLLALVLALGPGLGFWLAGAERRTFHSWSLHLPATAPEPSQSQTLGLARLELALNGPSPDWVALAPPLSAWLAQPNLPLPLAARGRYDLAGVEWAQAEQAQNPEDRLHLLTLAQEGYLDLLAYKELEPTLAGYARSRLALVRAQLYELTKLMGDPDYRRLMGLSPDRLAQELEQLQAQWAAAPNPRTGQLKDWVLEILERKLKNYPPFLPPLEPGT</sequence>
<evidence type="ECO:0000313" key="1">
    <source>
        <dbReference type="EMBL" id="OGH05035.1"/>
    </source>
</evidence>
<dbReference type="EMBL" id="MFNF01000001">
    <property type="protein sequence ID" value="OGH05035.1"/>
    <property type="molecule type" value="Genomic_DNA"/>
</dbReference>
<comment type="caution">
    <text evidence="1">The sequence shown here is derived from an EMBL/GenBank/DDBJ whole genome shotgun (WGS) entry which is preliminary data.</text>
</comment>
<reference evidence="1 2" key="1">
    <citation type="journal article" date="2016" name="Nat. Commun.">
        <title>Thousands of microbial genomes shed light on interconnected biogeochemical processes in an aquifer system.</title>
        <authorList>
            <person name="Anantharaman K."/>
            <person name="Brown C.T."/>
            <person name="Hug L.A."/>
            <person name="Sharon I."/>
            <person name="Castelle C.J."/>
            <person name="Probst A.J."/>
            <person name="Thomas B.C."/>
            <person name="Singh A."/>
            <person name="Wilkins M.J."/>
            <person name="Karaoz U."/>
            <person name="Brodie E.L."/>
            <person name="Williams K.H."/>
            <person name="Hubbard S.S."/>
            <person name="Banfield J.F."/>
        </authorList>
    </citation>
    <scope>NUCLEOTIDE SEQUENCE [LARGE SCALE GENOMIC DNA]</scope>
</reference>
<proteinExistence type="predicted"/>
<name>A0A1F6H3U9_9PROT</name>
<dbReference type="Proteomes" id="UP000177583">
    <property type="component" value="Unassembled WGS sequence"/>
</dbReference>
<organism evidence="1 2">
    <name type="scientific">Candidatus Lambdaproteobacteria bacterium RIFOXYD2_FULL_56_26</name>
    <dbReference type="NCBI Taxonomy" id="1817773"/>
    <lineage>
        <taxon>Bacteria</taxon>
        <taxon>Pseudomonadati</taxon>
        <taxon>Pseudomonadota</taxon>
        <taxon>Candidatus Lambdaproteobacteria</taxon>
    </lineage>
</organism>
<gene>
    <name evidence="1" type="ORF">A2557_08670</name>
</gene>
<accession>A0A1F6H3U9</accession>
<dbReference type="AlphaFoldDB" id="A0A1F6H3U9"/>